<feature type="domain" description="PPM-type phosphatase" evidence="1">
    <location>
        <begin position="9"/>
        <end position="222"/>
    </location>
</feature>
<name>A0A853AVV9_9PSEU</name>
<sequence length="240" mass="24589">MHRLTHGPVWGTATARGPRSVNADATAAYTDPSTGEVVFALADGVGDEQSAARAARIAVSTAVQVPASQGPAAALAAAQRAVRASSGGGDCVLVVASPFDGGYRVSWVGDVRAYAWNGDSLRQLTKDHTLAEYFRDRGHTPAPTMEHLVTTSVRTARLEEVGHAEAVGPAGLLLTSDGVHKVLTRSAMAELLRVPPQGAQALVDAALAAGGHDNATALMAEFAPSLPDLTTTPLPTASPA</sequence>
<protein>
    <submittedName>
        <fullName evidence="2">Protein phosphatase</fullName>
        <ecNumber evidence="2">3.1.3.16</ecNumber>
    </submittedName>
</protein>
<dbReference type="EMBL" id="JACCFK010000001">
    <property type="protein sequence ID" value="NYI86776.1"/>
    <property type="molecule type" value="Genomic_DNA"/>
</dbReference>
<keyword evidence="2" id="KW-0378">Hydrolase</keyword>
<comment type="caution">
    <text evidence="2">The sequence shown here is derived from an EMBL/GenBank/DDBJ whole genome shotgun (WGS) entry which is preliminary data.</text>
</comment>
<dbReference type="SMART" id="SM00332">
    <property type="entry name" value="PP2Cc"/>
    <property type="match status" value="1"/>
</dbReference>
<proteinExistence type="predicted"/>
<organism evidence="2 3">
    <name type="scientific">Amycolatopsis endophytica</name>
    <dbReference type="NCBI Taxonomy" id="860233"/>
    <lineage>
        <taxon>Bacteria</taxon>
        <taxon>Bacillati</taxon>
        <taxon>Actinomycetota</taxon>
        <taxon>Actinomycetes</taxon>
        <taxon>Pseudonocardiales</taxon>
        <taxon>Pseudonocardiaceae</taxon>
        <taxon>Amycolatopsis</taxon>
    </lineage>
</organism>
<evidence type="ECO:0000313" key="2">
    <source>
        <dbReference type="EMBL" id="NYI86776.1"/>
    </source>
</evidence>
<dbReference type="Proteomes" id="UP000549616">
    <property type="component" value="Unassembled WGS sequence"/>
</dbReference>
<evidence type="ECO:0000313" key="3">
    <source>
        <dbReference type="Proteomes" id="UP000549616"/>
    </source>
</evidence>
<dbReference type="RefSeq" id="WP_179771259.1">
    <property type="nucleotide sequence ID" value="NZ_JACCFK010000001.1"/>
</dbReference>
<gene>
    <name evidence="2" type="ORF">HNR02_000099</name>
</gene>
<dbReference type="InterPro" id="IPR001932">
    <property type="entry name" value="PPM-type_phosphatase-like_dom"/>
</dbReference>
<dbReference type="Gene3D" id="3.60.40.10">
    <property type="entry name" value="PPM-type phosphatase domain"/>
    <property type="match status" value="1"/>
</dbReference>
<dbReference type="SUPFAM" id="SSF81606">
    <property type="entry name" value="PP2C-like"/>
    <property type="match status" value="1"/>
</dbReference>
<accession>A0A853AVV9</accession>
<dbReference type="AlphaFoldDB" id="A0A853AVV9"/>
<evidence type="ECO:0000259" key="1">
    <source>
        <dbReference type="PROSITE" id="PS51746"/>
    </source>
</evidence>
<reference evidence="2 3" key="1">
    <citation type="submission" date="2020-07" db="EMBL/GenBank/DDBJ databases">
        <title>Sequencing the genomes of 1000 actinobacteria strains.</title>
        <authorList>
            <person name="Klenk H.-P."/>
        </authorList>
    </citation>
    <scope>NUCLEOTIDE SEQUENCE [LARGE SCALE GENOMIC DNA]</scope>
    <source>
        <strain evidence="2 3">DSM 104006</strain>
    </source>
</reference>
<keyword evidence="3" id="KW-1185">Reference proteome</keyword>
<dbReference type="EC" id="3.1.3.16" evidence="2"/>
<dbReference type="PROSITE" id="PS51746">
    <property type="entry name" value="PPM_2"/>
    <property type="match status" value="1"/>
</dbReference>
<dbReference type="GO" id="GO:0004722">
    <property type="term" value="F:protein serine/threonine phosphatase activity"/>
    <property type="evidence" value="ECO:0007669"/>
    <property type="project" value="UniProtKB-EC"/>
</dbReference>
<dbReference type="InterPro" id="IPR036457">
    <property type="entry name" value="PPM-type-like_dom_sf"/>
</dbReference>